<dbReference type="InterPro" id="IPR000700">
    <property type="entry name" value="PAS-assoc_C"/>
</dbReference>
<dbReference type="Gene3D" id="3.30.450.20">
    <property type="entry name" value="PAS domain"/>
    <property type="match status" value="1"/>
</dbReference>
<reference evidence="5" key="1">
    <citation type="journal article" date="2014" name="Int. J. Syst. Evol. Microbiol.">
        <title>Complete genome of a new Firmicutes species belonging to the dominant human colonic microbiota ('Ruminococcus bicirculans') reveals two chromosomes and a selective capacity to utilize plant glucans.</title>
        <authorList>
            <consortium name="NISC Comparative Sequencing Program"/>
            <person name="Wegmann U."/>
            <person name="Louis P."/>
            <person name="Goesmann A."/>
            <person name="Henrissat B."/>
            <person name="Duncan S.H."/>
            <person name="Flint H.J."/>
        </authorList>
    </citation>
    <scope>NUCLEOTIDE SEQUENCE</scope>
    <source>
        <strain evidence="5">NBRC 107169</strain>
    </source>
</reference>
<dbReference type="SMART" id="SM00086">
    <property type="entry name" value="PAC"/>
    <property type="match status" value="1"/>
</dbReference>
<dbReference type="Gene3D" id="3.20.20.450">
    <property type="entry name" value="EAL domain"/>
    <property type="match status" value="1"/>
</dbReference>
<gene>
    <name evidence="5" type="ORF">GCM10007879_20290</name>
</gene>
<dbReference type="InterPro" id="IPR035919">
    <property type="entry name" value="EAL_sf"/>
</dbReference>
<dbReference type="CDD" id="cd01949">
    <property type="entry name" value="GGDEF"/>
    <property type="match status" value="1"/>
</dbReference>
<dbReference type="NCBIfam" id="TIGR00254">
    <property type="entry name" value="GGDEF"/>
    <property type="match status" value="1"/>
</dbReference>
<dbReference type="PANTHER" id="PTHR44757">
    <property type="entry name" value="DIGUANYLATE CYCLASE DGCP"/>
    <property type="match status" value="1"/>
</dbReference>
<evidence type="ECO:0000259" key="3">
    <source>
        <dbReference type="PROSITE" id="PS50883"/>
    </source>
</evidence>
<keyword evidence="1" id="KW-1133">Transmembrane helix</keyword>
<dbReference type="RefSeq" id="WP_284364175.1">
    <property type="nucleotide sequence ID" value="NZ_BSNI01000002.1"/>
</dbReference>
<dbReference type="SUPFAM" id="SSF55073">
    <property type="entry name" value="Nucleotide cyclase"/>
    <property type="match status" value="1"/>
</dbReference>
<feature type="transmembrane region" description="Helical" evidence="1">
    <location>
        <begin position="367"/>
        <end position="384"/>
    </location>
</feature>
<proteinExistence type="predicted"/>
<reference evidence="5" key="2">
    <citation type="submission" date="2023-01" db="EMBL/GenBank/DDBJ databases">
        <title>Draft genome sequence of Maritalea porphyrae strain NBRC 107169.</title>
        <authorList>
            <person name="Sun Q."/>
            <person name="Mori K."/>
        </authorList>
    </citation>
    <scope>NUCLEOTIDE SEQUENCE</scope>
    <source>
        <strain evidence="5">NBRC 107169</strain>
    </source>
</reference>
<sequence>MRFERLQRALLVLVAQILFAFTCTNAWSFETVTIPESVGALDLSAALEHREGSEGRIQLSTAPDAEGIVRRIEVQAAELGTNPNWALIALSNQSDVQLERLLVAPYFRLPGSGVFAPDLGGKRINVITPSQGFRPERIEDREADVFSITIDPGATITLMMELEGATVPELYMWEPAAYRDYVSSFTLFRGTLLGVSSLLAVFLTIMFVVKGRGMFPAIAMFAWSVLFYLLVDFGLIGTLFELSPDQLRASRATAEAALATTLFGYLFIYLNLHRWHMRFMHLALAIGVALLALMVLSFFLPVISIGIARAILAIVGLFGIVVVGFLAIRGYDRAIMIVPTWIITVAWLVFAYMVVSGGVVNDIAQSAVAGGLVLIVMLLGFTAIQHAFTDGQASVGHVSDVERQALALIGSGDFVFDWNVDRDRVSVSENLAHRLGEANEHLQGAIKGWLDRVHPEDRDRFRTALDTLVELKRGKVSSDFRIITHDGSYRSFKLRVKPVIGSNGDVTRCVGTLQDVTDERSARDRLMHDAVHDSLSGLPNKQLLLDRLERALVRSREEKENKPAVFLIDIDGFGNLDERIGHVAADSVLLAISRRLARLMRPLDTLARINGDQFAVVLVSEQSATKIAGFAEQMRKSIREPIKFGNDELSISASIGVTIYDNKPNSADNILRNAELAMMYAKRMGGDRIEAYRANTSELGVSQNTLNIDLERAIDQRELQMHFQPIYDLASGELAGAEALMRWNHPNRGAISPEEFIPLAERSGLIERLGQVVIEQTAIQLRAWIKATELPEKFFVSLNLSAQQLANENLLNEMRTLIAAHGELVDKMLLEVTESQVMASPEQSAFILDALKGMGFRLALDDFGVGHSSLSYLHRFPFDFVKIPSTFVQLEEKHGISQTQMPIMRAIVSLAKELDLKVIAEGAETQEEVARLKDLECRYAQGFAFSKPVTGPEMVQLIKRKSKQSAVAKVE</sequence>
<dbReference type="InterPro" id="IPR000014">
    <property type="entry name" value="PAS"/>
</dbReference>
<dbReference type="InterPro" id="IPR001610">
    <property type="entry name" value="PAC"/>
</dbReference>
<dbReference type="InterPro" id="IPR001633">
    <property type="entry name" value="EAL_dom"/>
</dbReference>
<accession>A0ABQ5UTX3</accession>
<keyword evidence="1" id="KW-0472">Membrane</keyword>
<dbReference type="PROSITE" id="PS50887">
    <property type="entry name" value="GGDEF"/>
    <property type="match status" value="1"/>
</dbReference>
<dbReference type="Pfam" id="PF08447">
    <property type="entry name" value="PAS_3"/>
    <property type="match status" value="1"/>
</dbReference>
<dbReference type="SUPFAM" id="SSF55785">
    <property type="entry name" value="PYP-like sensor domain (PAS domain)"/>
    <property type="match status" value="1"/>
</dbReference>
<dbReference type="InterPro" id="IPR011622">
    <property type="entry name" value="7TMR_DISM_rcpt_extracell_dom2"/>
</dbReference>
<feature type="domain" description="PAC" evidence="2">
    <location>
        <begin position="476"/>
        <end position="528"/>
    </location>
</feature>
<dbReference type="InterPro" id="IPR029787">
    <property type="entry name" value="Nucleotide_cyclase"/>
</dbReference>
<feature type="domain" description="GGDEF" evidence="4">
    <location>
        <begin position="561"/>
        <end position="694"/>
    </location>
</feature>
<evidence type="ECO:0000256" key="1">
    <source>
        <dbReference type="SAM" id="Phobius"/>
    </source>
</evidence>
<dbReference type="SUPFAM" id="SSF141868">
    <property type="entry name" value="EAL domain-like"/>
    <property type="match status" value="1"/>
</dbReference>
<feature type="transmembrane region" description="Helical" evidence="1">
    <location>
        <begin position="221"/>
        <end position="240"/>
    </location>
</feature>
<keyword evidence="6" id="KW-1185">Reference proteome</keyword>
<evidence type="ECO:0000313" key="6">
    <source>
        <dbReference type="Proteomes" id="UP001161405"/>
    </source>
</evidence>
<name>A0ABQ5UTX3_9HYPH</name>
<dbReference type="Proteomes" id="UP001161405">
    <property type="component" value="Unassembled WGS sequence"/>
</dbReference>
<dbReference type="InterPro" id="IPR035965">
    <property type="entry name" value="PAS-like_dom_sf"/>
</dbReference>
<feature type="transmembrane region" description="Helical" evidence="1">
    <location>
        <begin position="306"/>
        <end position="328"/>
    </location>
</feature>
<dbReference type="CDD" id="cd01948">
    <property type="entry name" value="EAL"/>
    <property type="match status" value="1"/>
</dbReference>
<dbReference type="PANTHER" id="PTHR44757:SF2">
    <property type="entry name" value="BIOFILM ARCHITECTURE MAINTENANCE PROTEIN MBAA"/>
    <property type="match status" value="1"/>
</dbReference>
<dbReference type="EMBL" id="BSNI01000002">
    <property type="protein sequence ID" value="GLQ17780.1"/>
    <property type="molecule type" value="Genomic_DNA"/>
</dbReference>
<feature type="transmembrane region" description="Helical" evidence="1">
    <location>
        <begin position="335"/>
        <end position="355"/>
    </location>
</feature>
<dbReference type="Gene3D" id="3.30.70.270">
    <property type="match status" value="1"/>
</dbReference>
<dbReference type="InterPro" id="IPR000160">
    <property type="entry name" value="GGDEF_dom"/>
</dbReference>
<dbReference type="PROSITE" id="PS50113">
    <property type="entry name" value="PAC"/>
    <property type="match status" value="1"/>
</dbReference>
<dbReference type="Pfam" id="PF07696">
    <property type="entry name" value="7TMR-DISMED2"/>
    <property type="match status" value="1"/>
</dbReference>
<dbReference type="InterPro" id="IPR043128">
    <property type="entry name" value="Rev_trsase/Diguanyl_cyclase"/>
</dbReference>
<evidence type="ECO:0000259" key="4">
    <source>
        <dbReference type="PROSITE" id="PS50887"/>
    </source>
</evidence>
<dbReference type="PROSITE" id="PS50883">
    <property type="entry name" value="EAL"/>
    <property type="match status" value="1"/>
</dbReference>
<dbReference type="Pfam" id="PF00563">
    <property type="entry name" value="EAL"/>
    <property type="match status" value="1"/>
</dbReference>
<feature type="transmembrane region" description="Helical" evidence="1">
    <location>
        <begin position="252"/>
        <end position="272"/>
    </location>
</feature>
<dbReference type="Pfam" id="PF00990">
    <property type="entry name" value="GGDEF"/>
    <property type="match status" value="1"/>
</dbReference>
<dbReference type="NCBIfam" id="TIGR00229">
    <property type="entry name" value="sensory_box"/>
    <property type="match status" value="1"/>
</dbReference>
<comment type="caution">
    <text evidence="5">The sequence shown here is derived from an EMBL/GenBank/DDBJ whole genome shotgun (WGS) entry which is preliminary data.</text>
</comment>
<protein>
    <submittedName>
        <fullName evidence="5">Diguanylate cyclase</fullName>
    </submittedName>
</protein>
<dbReference type="InterPro" id="IPR013655">
    <property type="entry name" value="PAS_fold_3"/>
</dbReference>
<organism evidence="5 6">
    <name type="scientific">Maritalea porphyrae</name>
    <dbReference type="NCBI Taxonomy" id="880732"/>
    <lineage>
        <taxon>Bacteria</taxon>
        <taxon>Pseudomonadati</taxon>
        <taxon>Pseudomonadota</taxon>
        <taxon>Alphaproteobacteria</taxon>
        <taxon>Hyphomicrobiales</taxon>
        <taxon>Devosiaceae</taxon>
        <taxon>Maritalea</taxon>
    </lineage>
</organism>
<feature type="domain" description="EAL" evidence="3">
    <location>
        <begin position="703"/>
        <end position="962"/>
    </location>
</feature>
<dbReference type="SMART" id="SM00052">
    <property type="entry name" value="EAL"/>
    <property type="match status" value="1"/>
</dbReference>
<dbReference type="InterPro" id="IPR052155">
    <property type="entry name" value="Biofilm_reg_signaling"/>
</dbReference>
<feature type="transmembrane region" description="Helical" evidence="1">
    <location>
        <begin position="279"/>
        <end position="300"/>
    </location>
</feature>
<feature type="transmembrane region" description="Helical" evidence="1">
    <location>
        <begin position="187"/>
        <end position="209"/>
    </location>
</feature>
<dbReference type="SMART" id="SM00267">
    <property type="entry name" value="GGDEF"/>
    <property type="match status" value="1"/>
</dbReference>
<evidence type="ECO:0000313" key="5">
    <source>
        <dbReference type="EMBL" id="GLQ17780.1"/>
    </source>
</evidence>
<evidence type="ECO:0000259" key="2">
    <source>
        <dbReference type="PROSITE" id="PS50113"/>
    </source>
</evidence>
<keyword evidence="1" id="KW-0812">Transmembrane</keyword>
<dbReference type="CDD" id="cd00130">
    <property type="entry name" value="PAS"/>
    <property type="match status" value="1"/>
</dbReference>